<feature type="region of interest" description="Disordered" evidence="1">
    <location>
        <begin position="1"/>
        <end position="21"/>
    </location>
</feature>
<feature type="compositionally biased region" description="Low complexity" evidence="1">
    <location>
        <begin position="178"/>
        <end position="188"/>
    </location>
</feature>
<proteinExistence type="predicted"/>
<evidence type="ECO:0008006" key="4">
    <source>
        <dbReference type="Google" id="ProtNLM"/>
    </source>
</evidence>
<name>A0A9P7NFU5_9HYPO</name>
<dbReference type="PANTHER" id="PTHR39609">
    <property type="entry name" value="RFEG-RELATED"/>
    <property type="match status" value="1"/>
</dbReference>
<organism evidence="2 3">
    <name type="scientific">Claviceps pusilla</name>
    <dbReference type="NCBI Taxonomy" id="123648"/>
    <lineage>
        <taxon>Eukaryota</taxon>
        <taxon>Fungi</taxon>
        <taxon>Dikarya</taxon>
        <taxon>Ascomycota</taxon>
        <taxon>Pezizomycotina</taxon>
        <taxon>Sordariomycetes</taxon>
        <taxon>Hypocreomycetidae</taxon>
        <taxon>Hypocreales</taxon>
        <taxon>Clavicipitaceae</taxon>
        <taxon>Claviceps</taxon>
    </lineage>
</organism>
<protein>
    <recommendedName>
        <fullName evidence="4">Transcription factor RfeG</fullName>
    </recommendedName>
</protein>
<dbReference type="PANTHER" id="PTHR39609:SF1">
    <property type="entry name" value="RFEG"/>
    <property type="match status" value="1"/>
</dbReference>
<keyword evidence="3" id="KW-1185">Reference proteome</keyword>
<dbReference type="OrthoDB" id="4146887at2759"/>
<dbReference type="Proteomes" id="UP000748025">
    <property type="component" value="Unassembled WGS sequence"/>
</dbReference>
<feature type="compositionally biased region" description="Basic and acidic residues" evidence="1">
    <location>
        <begin position="368"/>
        <end position="378"/>
    </location>
</feature>
<evidence type="ECO:0000313" key="3">
    <source>
        <dbReference type="Proteomes" id="UP000748025"/>
    </source>
</evidence>
<feature type="compositionally biased region" description="Low complexity" evidence="1">
    <location>
        <begin position="326"/>
        <end position="341"/>
    </location>
</feature>
<feature type="compositionally biased region" description="Polar residues" evidence="1">
    <location>
        <begin position="243"/>
        <end position="261"/>
    </location>
</feature>
<comment type="caution">
    <text evidence="2">The sequence shown here is derived from an EMBL/GenBank/DDBJ whole genome shotgun (WGS) entry which is preliminary data.</text>
</comment>
<sequence>MSRQQPRNQGAPTPATTTRQNEYFVPRDGIDREVISADICRYLGNDALVRPGHYENPQTGQVVQGYYITAYRNLTTAMIEDLKADSARWDSERRAQTSRNAPGGIQASRDATGVLARPSSNTPAVQYRYSETHQSRQHLGPTEPPYQPESYSRDSFDGGPRYPGTGAPGYTGASNNYQQQPQQQQQQPYGAPNGGAFHAGGYQQTQQTPTPDPRYASPNQGGPMMRPGYQAGQDAPYIGTGANLPQSGYGTSNDPYSSRMGSSAAVPPQPLYSTAPPPPQPGYPAAAPQYPFQGQSSPPATAGGHSYSSMQQPHDPFYGRGPVPPQQQAQQQSIYAAQGQQHFEEPRTARPSVPAARNQTPPAGASNRRSDRESERPQHRTARR</sequence>
<gene>
    <name evidence="2" type="ORF">E4U43_006716</name>
</gene>
<feature type="compositionally biased region" description="Pro residues" evidence="1">
    <location>
        <begin position="267"/>
        <end position="282"/>
    </location>
</feature>
<feature type="compositionally biased region" description="Low complexity" evidence="1">
    <location>
        <begin position="283"/>
        <end position="295"/>
    </location>
</feature>
<reference evidence="2" key="1">
    <citation type="journal article" date="2020" name="bioRxiv">
        <title>Whole genome comparisons of ergot fungi reveals the divergence and evolution of species within the genus Claviceps are the result of varying mechanisms driving genome evolution and host range expansion.</title>
        <authorList>
            <person name="Wyka S.A."/>
            <person name="Mondo S.J."/>
            <person name="Liu M."/>
            <person name="Dettman J."/>
            <person name="Nalam V."/>
            <person name="Broders K.D."/>
        </authorList>
    </citation>
    <scope>NUCLEOTIDE SEQUENCE</scope>
    <source>
        <strain evidence="2">CCC 602</strain>
    </source>
</reference>
<dbReference type="AlphaFoldDB" id="A0A9P7NFU5"/>
<accession>A0A9P7NFU5</accession>
<evidence type="ECO:0000256" key="1">
    <source>
        <dbReference type="SAM" id="MobiDB-lite"/>
    </source>
</evidence>
<dbReference type="EMBL" id="SRPW01000473">
    <property type="protein sequence ID" value="KAG6014287.1"/>
    <property type="molecule type" value="Genomic_DNA"/>
</dbReference>
<feature type="region of interest" description="Disordered" evidence="1">
    <location>
        <begin position="90"/>
        <end position="384"/>
    </location>
</feature>
<evidence type="ECO:0000313" key="2">
    <source>
        <dbReference type="EMBL" id="KAG6014287.1"/>
    </source>
</evidence>